<evidence type="ECO:0000256" key="6">
    <source>
        <dbReference type="PROSITE-ProRule" id="PRU01248"/>
    </source>
</evidence>
<dbReference type="InterPro" id="IPR044068">
    <property type="entry name" value="CB"/>
</dbReference>
<dbReference type="GO" id="GO:0015074">
    <property type="term" value="P:DNA integration"/>
    <property type="evidence" value="ECO:0007669"/>
    <property type="project" value="UniProtKB-KW"/>
</dbReference>
<dbReference type="SUPFAM" id="SSF56349">
    <property type="entry name" value="DNA breaking-rejoining enzymes"/>
    <property type="match status" value="1"/>
</dbReference>
<gene>
    <name evidence="9" type="ORF">H9716_10160</name>
</gene>
<sequence length="296" mass="35137">MEQNERLRQFEEYLFLQEKSRNTVEKYTRDVKNFLIYANEMKQNLSLEDWKDRRIVLSYKEELLKRYRTTSVNSMVASLNCYLKFIGREDCRVQACRIQRQIFRNAERELTKQEYQRLLKEAKRRGNQRLNCLLQTIGATGIRVSELKFITVEGLKTMTVRICSKGKERVILLAKSLVQILKDYCRSQGIKQGAIFITRSGRTLDRRNIWMEMKKLCRQARVEARKVFPHNLRHLFARCYYEKEKDLVRLADFLGHSSVDITRRYTRTADFQTCLAKLELGLSCAEERCDIIGIMS</sequence>
<dbReference type="InterPro" id="IPR002104">
    <property type="entry name" value="Integrase_catalytic"/>
</dbReference>
<dbReference type="PROSITE" id="PS51900">
    <property type="entry name" value="CB"/>
    <property type="match status" value="1"/>
</dbReference>
<dbReference type="InterPro" id="IPR050090">
    <property type="entry name" value="Tyrosine_recombinase_XerCD"/>
</dbReference>
<evidence type="ECO:0000256" key="1">
    <source>
        <dbReference type="ARBA" id="ARBA00003283"/>
    </source>
</evidence>
<comment type="similarity">
    <text evidence="2">Belongs to the 'phage' integrase family.</text>
</comment>
<dbReference type="InterPro" id="IPR004107">
    <property type="entry name" value="Integrase_SAM-like_N"/>
</dbReference>
<comment type="function">
    <text evidence="1">Site-specific tyrosine recombinase, which acts by catalyzing the cutting and rejoining of the recombining DNA molecules.</text>
</comment>
<dbReference type="InterPro" id="IPR010998">
    <property type="entry name" value="Integrase_recombinase_N"/>
</dbReference>
<dbReference type="AlphaFoldDB" id="A0A9D2L8Z6"/>
<dbReference type="PANTHER" id="PTHR30349:SF89">
    <property type="entry name" value="INTEGRASE_RECOMBINASE"/>
    <property type="match status" value="1"/>
</dbReference>
<feature type="domain" description="Core-binding (CB)" evidence="8">
    <location>
        <begin position="1"/>
        <end position="87"/>
    </location>
</feature>
<evidence type="ECO:0000256" key="2">
    <source>
        <dbReference type="ARBA" id="ARBA00008857"/>
    </source>
</evidence>
<evidence type="ECO:0000259" key="8">
    <source>
        <dbReference type="PROSITE" id="PS51900"/>
    </source>
</evidence>
<name>A0A9D2L8Z6_9FIRM</name>
<dbReference type="InterPro" id="IPR011010">
    <property type="entry name" value="DNA_brk_join_enz"/>
</dbReference>
<organism evidence="9 10">
    <name type="scientific">Candidatus Enterocloster faecavium</name>
    <dbReference type="NCBI Taxonomy" id="2838560"/>
    <lineage>
        <taxon>Bacteria</taxon>
        <taxon>Bacillati</taxon>
        <taxon>Bacillota</taxon>
        <taxon>Clostridia</taxon>
        <taxon>Lachnospirales</taxon>
        <taxon>Lachnospiraceae</taxon>
        <taxon>Enterocloster</taxon>
    </lineage>
</organism>
<evidence type="ECO:0000256" key="5">
    <source>
        <dbReference type="ARBA" id="ARBA00023172"/>
    </source>
</evidence>
<dbReference type="PANTHER" id="PTHR30349">
    <property type="entry name" value="PHAGE INTEGRASE-RELATED"/>
    <property type="match status" value="1"/>
</dbReference>
<accession>A0A9D2L8Z6</accession>
<dbReference type="Gene3D" id="1.10.443.10">
    <property type="entry name" value="Intergrase catalytic core"/>
    <property type="match status" value="1"/>
</dbReference>
<dbReference type="InterPro" id="IPR013762">
    <property type="entry name" value="Integrase-like_cat_sf"/>
</dbReference>
<protein>
    <submittedName>
        <fullName evidence="9">Tyrosine-type recombinase/integrase</fullName>
    </submittedName>
</protein>
<feature type="domain" description="Tyr recombinase" evidence="7">
    <location>
        <begin position="105"/>
        <end position="279"/>
    </location>
</feature>
<dbReference type="Pfam" id="PF00589">
    <property type="entry name" value="Phage_integrase"/>
    <property type="match status" value="1"/>
</dbReference>
<evidence type="ECO:0000313" key="10">
    <source>
        <dbReference type="Proteomes" id="UP000886804"/>
    </source>
</evidence>
<keyword evidence="5" id="KW-0233">DNA recombination</keyword>
<proteinExistence type="inferred from homology"/>
<dbReference type="Pfam" id="PF02899">
    <property type="entry name" value="Phage_int_SAM_1"/>
    <property type="match status" value="1"/>
</dbReference>
<evidence type="ECO:0000259" key="7">
    <source>
        <dbReference type="PROSITE" id="PS51898"/>
    </source>
</evidence>
<dbReference type="PROSITE" id="PS51898">
    <property type="entry name" value="TYR_RECOMBINASE"/>
    <property type="match status" value="1"/>
</dbReference>
<comment type="caution">
    <text evidence="9">The sequence shown here is derived from an EMBL/GenBank/DDBJ whole genome shotgun (WGS) entry which is preliminary data.</text>
</comment>
<reference evidence="9" key="1">
    <citation type="journal article" date="2021" name="PeerJ">
        <title>Extensive microbial diversity within the chicken gut microbiome revealed by metagenomics and culture.</title>
        <authorList>
            <person name="Gilroy R."/>
            <person name="Ravi A."/>
            <person name="Getino M."/>
            <person name="Pursley I."/>
            <person name="Horton D.L."/>
            <person name="Alikhan N.F."/>
            <person name="Baker D."/>
            <person name="Gharbi K."/>
            <person name="Hall N."/>
            <person name="Watson M."/>
            <person name="Adriaenssens E.M."/>
            <person name="Foster-Nyarko E."/>
            <person name="Jarju S."/>
            <person name="Secka A."/>
            <person name="Antonio M."/>
            <person name="Oren A."/>
            <person name="Chaudhuri R.R."/>
            <person name="La Ragione R."/>
            <person name="Hildebrand F."/>
            <person name="Pallen M.J."/>
        </authorList>
    </citation>
    <scope>NUCLEOTIDE SEQUENCE</scope>
    <source>
        <strain evidence="9">CHK188-4685</strain>
    </source>
</reference>
<reference evidence="9" key="2">
    <citation type="submission" date="2021-04" db="EMBL/GenBank/DDBJ databases">
        <authorList>
            <person name="Gilroy R."/>
        </authorList>
    </citation>
    <scope>NUCLEOTIDE SEQUENCE</scope>
    <source>
        <strain evidence="9">CHK188-4685</strain>
    </source>
</reference>
<evidence type="ECO:0000256" key="3">
    <source>
        <dbReference type="ARBA" id="ARBA00022908"/>
    </source>
</evidence>
<dbReference type="EMBL" id="DWYS01000121">
    <property type="protein sequence ID" value="HJB08204.1"/>
    <property type="molecule type" value="Genomic_DNA"/>
</dbReference>
<keyword evidence="3" id="KW-0229">DNA integration</keyword>
<evidence type="ECO:0000313" key="9">
    <source>
        <dbReference type="EMBL" id="HJB08204.1"/>
    </source>
</evidence>
<dbReference type="GO" id="GO:0006310">
    <property type="term" value="P:DNA recombination"/>
    <property type="evidence" value="ECO:0007669"/>
    <property type="project" value="UniProtKB-KW"/>
</dbReference>
<dbReference type="GO" id="GO:0003677">
    <property type="term" value="F:DNA binding"/>
    <property type="evidence" value="ECO:0007669"/>
    <property type="project" value="UniProtKB-UniRule"/>
</dbReference>
<dbReference type="Proteomes" id="UP000886804">
    <property type="component" value="Unassembled WGS sequence"/>
</dbReference>
<dbReference type="Gene3D" id="1.10.150.130">
    <property type="match status" value="1"/>
</dbReference>
<evidence type="ECO:0000256" key="4">
    <source>
        <dbReference type="ARBA" id="ARBA00023125"/>
    </source>
</evidence>
<keyword evidence="4 6" id="KW-0238">DNA-binding</keyword>